<reference evidence="2" key="1">
    <citation type="submission" date="2023-05" db="EMBL/GenBank/DDBJ databases">
        <title>Anaerotaeda fermentans gen. nov., sp. nov., a novel anaerobic planctomycete of the new family within the order Sedimentisphaerales isolated from Taman Peninsula, Russia.</title>
        <authorList>
            <person name="Khomyakova M.A."/>
            <person name="Merkel A.Y."/>
            <person name="Slobodkin A.I."/>
        </authorList>
    </citation>
    <scope>NUCLEOTIDE SEQUENCE</scope>
    <source>
        <strain evidence="2">M17dextr</strain>
    </source>
</reference>
<dbReference type="PANTHER" id="PTHR42924">
    <property type="entry name" value="EXONUCLEASE"/>
    <property type="match status" value="1"/>
</dbReference>
<dbReference type="GO" id="GO:0004534">
    <property type="term" value="F:5'-3' RNA exonuclease activity"/>
    <property type="evidence" value="ECO:0007669"/>
    <property type="project" value="TreeGrafter"/>
</dbReference>
<name>A0AAW6U0X3_9BACT</name>
<gene>
    <name evidence="2" type="ORF">QJ522_07500</name>
</gene>
<comment type="caution">
    <text evidence="2">The sequence shown here is derived from an EMBL/GenBank/DDBJ whole genome shotgun (WGS) entry which is preliminary data.</text>
</comment>
<protein>
    <recommendedName>
        <fullName evidence="4">Histidinol-phosphatase</fullName>
    </recommendedName>
</protein>
<accession>A0AAW6U0X3</accession>
<dbReference type="Gene3D" id="3.20.20.140">
    <property type="entry name" value="Metal-dependent hydrolases"/>
    <property type="match status" value="1"/>
</dbReference>
<evidence type="ECO:0000313" key="2">
    <source>
        <dbReference type="EMBL" id="MDI6448888.1"/>
    </source>
</evidence>
<dbReference type="EMBL" id="JASCXX010000007">
    <property type="protein sequence ID" value="MDI6448888.1"/>
    <property type="molecule type" value="Genomic_DNA"/>
</dbReference>
<evidence type="ECO:0008006" key="4">
    <source>
        <dbReference type="Google" id="ProtNLM"/>
    </source>
</evidence>
<dbReference type="Proteomes" id="UP001431776">
    <property type="component" value="Unassembled WGS sequence"/>
</dbReference>
<dbReference type="AlphaFoldDB" id="A0AAW6U0X3"/>
<dbReference type="RefSeq" id="WP_349244298.1">
    <property type="nucleotide sequence ID" value="NZ_JASCXX010000007.1"/>
</dbReference>
<keyword evidence="3" id="KW-1185">Reference proteome</keyword>
<evidence type="ECO:0000256" key="1">
    <source>
        <dbReference type="SAM" id="SignalP"/>
    </source>
</evidence>
<dbReference type="InterPro" id="IPR052018">
    <property type="entry name" value="PHP_domain"/>
</dbReference>
<feature type="signal peptide" evidence="1">
    <location>
        <begin position="1"/>
        <end position="29"/>
    </location>
</feature>
<dbReference type="InterPro" id="IPR016195">
    <property type="entry name" value="Pol/histidinol_Pase-like"/>
</dbReference>
<feature type="chain" id="PRO_5043409158" description="Histidinol-phosphatase" evidence="1">
    <location>
        <begin position="30"/>
        <end position="424"/>
    </location>
</feature>
<evidence type="ECO:0000313" key="3">
    <source>
        <dbReference type="Proteomes" id="UP001431776"/>
    </source>
</evidence>
<proteinExistence type="predicted"/>
<organism evidence="2 3">
    <name type="scientific">Anaerobaca lacustris</name>
    <dbReference type="NCBI Taxonomy" id="3044600"/>
    <lineage>
        <taxon>Bacteria</taxon>
        <taxon>Pseudomonadati</taxon>
        <taxon>Planctomycetota</taxon>
        <taxon>Phycisphaerae</taxon>
        <taxon>Sedimentisphaerales</taxon>
        <taxon>Anaerobacaceae</taxon>
        <taxon>Anaerobaca</taxon>
    </lineage>
</organism>
<keyword evidence="1" id="KW-0732">Signal</keyword>
<dbReference type="PANTHER" id="PTHR42924:SF11">
    <property type="entry name" value="POLYMERASE_HISTIDINOL PHOSPHATASE N-TERMINAL DOMAIN-CONTAINING PROTEIN"/>
    <property type="match status" value="1"/>
</dbReference>
<sequence length="424" mass="47494">MTTTGRLSKRVVLCSLVLICMVVGQAAFADEQAGPRWWKGNLHSHTFWSDGDDFPEMVTQWYKEHGYHFLALSDHNILSQGQRWMPVTDARRAAFDKYLARFADEWVETRTNDKGQTEVRLKPLSEVRGLFEQAGRFLLIQSEEITDKPHLNAINLVDLIPPQGGSTMADILQNNIDAVLAQQKKTGQTMLVHVNHPNFQWALTAEDMVGLKGFRFFEVYNAHGYVNNEGDDLRANTERMWDILLTRRLAEQGAGVVYGVATDDAHNYHKFDARAANPGQAWVAVRATHLTPESIIRAMDAGEFYSSTGVSLKDVAFRGKTLTVHIDAEPGVTYTTQFIGTRRGYDPASRVVTDAEGKEIRTTCRYSKDVGAVLAQVQGTTASYEFQGDEIYVRAKVISSRANEKSHVAGEREAAWVQPVVIEQ</sequence>
<dbReference type="GO" id="GO:0035312">
    <property type="term" value="F:5'-3' DNA exonuclease activity"/>
    <property type="evidence" value="ECO:0007669"/>
    <property type="project" value="TreeGrafter"/>
</dbReference>
<dbReference type="SUPFAM" id="SSF89550">
    <property type="entry name" value="PHP domain-like"/>
    <property type="match status" value="1"/>
</dbReference>